<accession>A0A0P7YDL4</accession>
<dbReference type="PANTHER" id="PTHR12835:SF5">
    <property type="entry name" value="BIOTIN--PROTEIN LIGASE"/>
    <property type="match status" value="1"/>
</dbReference>
<dbReference type="Pfam" id="PF03099">
    <property type="entry name" value="BPL_LplA_LipB"/>
    <property type="match status" value="1"/>
</dbReference>
<dbReference type="PROSITE" id="PS51733">
    <property type="entry name" value="BPL_LPL_CATALYTIC"/>
    <property type="match status" value="1"/>
</dbReference>
<dbReference type="Gene3D" id="3.30.930.10">
    <property type="entry name" value="Bira Bifunctional Protein, Domain 2"/>
    <property type="match status" value="1"/>
</dbReference>
<dbReference type="GO" id="GO:0004077">
    <property type="term" value="F:biotin--[biotin carboxyl-carrier protein] ligase activity"/>
    <property type="evidence" value="ECO:0007669"/>
    <property type="project" value="UniProtKB-EC"/>
</dbReference>
<dbReference type="InterPro" id="IPR045864">
    <property type="entry name" value="aa-tRNA-synth_II/BPL/LPL"/>
</dbReference>
<dbReference type="OrthoDB" id="9807064at2"/>
<dbReference type="Proteomes" id="UP000182800">
    <property type="component" value="Unassembled WGS sequence"/>
</dbReference>
<dbReference type="GO" id="GO:0005737">
    <property type="term" value="C:cytoplasm"/>
    <property type="evidence" value="ECO:0007669"/>
    <property type="project" value="TreeGrafter"/>
</dbReference>
<evidence type="ECO:0000313" key="7">
    <source>
        <dbReference type="EMBL" id="SCC81334.1"/>
    </source>
</evidence>
<dbReference type="STRING" id="1653334.GA0071312_2271"/>
<dbReference type="InterPro" id="IPR004143">
    <property type="entry name" value="BPL_LPL_catalytic"/>
</dbReference>
<dbReference type="CDD" id="cd16442">
    <property type="entry name" value="BPL"/>
    <property type="match status" value="1"/>
</dbReference>
<dbReference type="Proteomes" id="UP000050497">
    <property type="component" value="Unassembled WGS sequence"/>
</dbReference>
<dbReference type="EMBL" id="LJSX01000002">
    <property type="protein sequence ID" value="KPQ12432.1"/>
    <property type="molecule type" value="Genomic_DNA"/>
</dbReference>
<dbReference type="InterPro" id="IPR003142">
    <property type="entry name" value="BPL_C"/>
</dbReference>
<evidence type="ECO:0000259" key="5">
    <source>
        <dbReference type="PROSITE" id="PS51733"/>
    </source>
</evidence>
<evidence type="ECO:0000256" key="1">
    <source>
        <dbReference type="ARBA" id="ARBA00022598"/>
    </source>
</evidence>
<protein>
    <recommendedName>
        <fullName evidence="3">biotin--[biotin carboxyl-carrier protein] ligase</fullName>
        <ecNumber evidence="3">6.3.4.15</ecNumber>
    </recommendedName>
</protein>
<dbReference type="RefSeq" id="WP_074445055.1">
    <property type="nucleotide sequence ID" value="NZ_FMBM01000002.1"/>
</dbReference>
<comment type="caution">
    <text evidence="6">The sequence shown here is derived from an EMBL/GenBank/DDBJ whole genome shotgun (WGS) entry which is preliminary data.</text>
</comment>
<dbReference type="InterPro" id="IPR004408">
    <property type="entry name" value="Biotin_CoA_COase_ligase"/>
</dbReference>
<dbReference type="PANTHER" id="PTHR12835">
    <property type="entry name" value="BIOTIN PROTEIN LIGASE"/>
    <property type="match status" value="1"/>
</dbReference>
<keyword evidence="2" id="KW-0092">Biotin</keyword>
<evidence type="ECO:0000256" key="2">
    <source>
        <dbReference type="ARBA" id="ARBA00023267"/>
    </source>
</evidence>
<dbReference type="AlphaFoldDB" id="A0A0P7YDL4"/>
<organism evidence="6 8">
    <name type="scientific">Saliniramus fredricksonii</name>
    <dbReference type="NCBI Taxonomy" id="1653334"/>
    <lineage>
        <taxon>Bacteria</taxon>
        <taxon>Pseudomonadati</taxon>
        <taxon>Pseudomonadota</taxon>
        <taxon>Alphaproteobacteria</taxon>
        <taxon>Hyphomicrobiales</taxon>
        <taxon>Salinarimonadaceae</taxon>
        <taxon>Saliniramus</taxon>
    </lineage>
</organism>
<reference evidence="7 9" key="2">
    <citation type="submission" date="2016-08" db="EMBL/GenBank/DDBJ databases">
        <authorList>
            <person name="Varghese N."/>
            <person name="Submissions Spin"/>
        </authorList>
    </citation>
    <scope>NUCLEOTIDE SEQUENCE [LARGE SCALE GENOMIC DNA]</scope>
    <source>
        <strain evidence="7 9">HL-109</strain>
    </source>
</reference>
<dbReference type="NCBIfam" id="TIGR00121">
    <property type="entry name" value="birA_ligase"/>
    <property type="match status" value="1"/>
</dbReference>
<evidence type="ECO:0000256" key="4">
    <source>
        <dbReference type="ARBA" id="ARBA00047846"/>
    </source>
</evidence>
<proteinExistence type="predicted"/>
<feature type="domain" description="BPL/LPL catalytic" evidence="5">
    <location>
        <begin position="13"/>
        <end position="187"/>
    </location>
</feature>
<dbReference type="SUPFAM" id="SSF55681">
    <property type="entry name" value="Class II aaRS and biotin synthetases"/>
    <property type="match status" value="1"/>
</dbReference>
<reference evidence="6 8" key="1">
    <citation type="submission" date="2015-09" db="EMBL/GenBank/DDBJ databases">
        <title>Identification and resolution of microdiversity through metagenomic sequencing of parallel consortia.</title>
        <authorList>
            <person name="Nelson W.C."/>
            <person name="Romine M.F."/>
            <person name="Lindemann S.R."/>
        </authorList>
    </citation>
    <scope>NUCLEOTIDE SEQUENCE [LARGE SCALE GENOMIC DNA]</scope>
    <source>
        <strain evidence="6">HL-109</strain>
    </source>
</reference>
<evidence type="ECO:0000313" key="6">
    <source>
        <dbReference type="EMBL" id="KPQ12432.1"/>
    </source>
</evidence>
<dbReference type="Gene3D" id="2.30.30.100">
    <property type="match status" value="1"/>
</dbReference>
<dbReference type="EC" id="6.3.4.15" evidence="3"/>
<sequence>MEGAREAIAGGFVHLAKGETASTNDDALTALREGRQAPFWVTARMQKAGRGRHGRVWTSPPGNMYATLALVEPCEQRHAAQFGYLIGLALHDAIAAIAPAHAARVRLKWPNDVLVDGAKIAGMLLEGHHARDGRFALIAGIGANIAFTPDDTPYPAARLADLVADVTPEALFDALARAFARRFAGWREAPDAMLALAALREDWLARAHGLDGNVTIRLPGGAREGRFVGLDGDGRLLFLTEGGIQTIDAGDLYFAGM</sequence>
<comment type="catalytic activity">
    <reaction evidence="4">
        <text>biotin + L-lysyl-[protein] + ATP = N(6)-biotinyl-L-lysyl-[protein] + AMP + diphosphate + H(+)</text>
        <dbReference type="Rhea" id="RHEA:11756"/>
        <dbReference type="Rhea" id="RHEA-COMP:9752"/>
        <dbReference type="Rhea" id="RHEA-COMP:10505"/>
        <dbReference type="ChEBI" id="CHEBI:15378"/>
        <dbReference type="ChEBI" id="CHEBI:29969"/>
        <dbReference type="ChEBI" id="CHEBI:30616"/>
        <dbReference type="ChEBI" id="CHEBI:33019"/>
        <dbReference type="ChEBI" id="CHEBI:57586"/>
        <dbReference type="ChEBI" id="CHEBI:83144"/>
        <dbReference type="ChEBI" id="CHEBI:456215"/>
        <dbReference type="EC" id="6.3.4.15"/>
    </reaction>
</comment>
<evidence type="ECO:0000313" key="9">
    <source>
        <dbReference type="Proteomes" id="UP000182800"/>
    </source>
</evidence>
<name>A0A0P7YDL4_9HYPH</name>
<dbReference type="EMBL" id="FMBM01000002">
    <property type="protein sequence ID" value="SCC81334.1"/>
    <property type="molecule type" value="Genomic_DNA"/>
</dbReference>
<evidence type="ECO:0000256" key="3">
    <source>
        <dbReference type="ARBA" id="ARBA00024227"/>
    </source>
</evidence>
<keyword evidence="9" id="KW-1185">Reference proteome</keyword>
<evidence type="ECO:0000313" key="8">
    <source>
        <dbReference type="Proteomes" id="UP000050497"/>
    </source>
</evidence>
<gene>
    <name evidence="6" type="primary">birA</name>
    <name evidence="7" type="ORF">GA0071312_2271</name>
    <name evidence="6" type="ORF">HLUCCO17_02370</name>
</gene>
<keyword evidence="1 6" id="KW-0436">Ligase</keyword>
<dbReference type="PATRIC" id="fig|1653334.4.peg.991"/>
<dbReference type="Pfam" id="PF02237">
    <property type="entry name" value="BPL_C"/>
    <property type="match status" value="1"/>
</dbReference>